<organism evidence="2 3">
    <name type="scientific">Methylobacterium symbioticum</name>
    <dbReference type="NCBI Taxonomy" id="2584084"/>
    <lineage>
        <taxon>Bacteria</taxon>
        <taxon>Pseudomonadati</taxon>
        <taxon>Pseudomonadota</taxon>
        <taxon>Alphaproteobacteria</taxon>
        <taxon>Hyphomicrobiales</taxon>
        <taxon>Methylobacteriaceae</taxon>
        <taxon>Methylobacterium</taxon>
    </lineage>
</organism>
<accession>A0A509EKD1</accession>
<keyword evidence="3" id="KW-1185">Reference proteome</keyword>
<dbReference type="Proteomes" id="UP000410984">
    <property type="component" value="Unassembled WGS sequence"/>
</dbReference>
<reference evidence="2 3" key="1">
    <citation type="submission" date="2019-06" db="EMBL/GenBank/DDBJ databases">
        <authorList>
            <person name="Rodrigo-Torres L."/>
            <person name="Arahal R. D."/>
            <person name="Lucena T."/>
        </authorList>
    </citation>
    <scope>NUCLEOTIDE SEQUENCE [LARGE SCALE GENOMIC DNA]</scope>
    <source>
        <strain evidence="2 3">SB0023/3</strain>
    </source>
</reference>
<evidence type="ECO:0000256" key="1">
    <source>
        <dbReference type="SAM" id="MobiDB-lite"/>
    </source>
</evidence>
<dbReference type="AlphaFoldDB" id="A0A509EKD1"/>
<feature type="region of interest" description="Disordered" evidence="1">
    <location>
        <begin position="285"/>
        <end position="321"/>
    </location>
</feature>
<evidence type="ECO:0000313" key="3">
    <source>
        <dbReference type="Proteomes" id="UP000410984"/>
    </source>
</evidence>
<gene>
    <name evidence="2" type="ORF">MET9862_05263</name>
</gene>
<protein>
    <submittedName>
        <fullName evidence="2">Uncharacterized protein</fullName>
    </submittedName>
</protein>
<sequence length="321" mass="34398">MPRSGGVRDRRGRRRPQRGHRANLVRDPTHLAEAQPAAGQRLPRRRDPAAQVLAAGRRQSVQAGQGGGDVAGLQGDVPGLLQIGQRRRQARARLLVGVRGRIVRALGGGHDLARLGGVIRAFDGAQRRPHELEALRFRQVEAERRDPFVADDGGPADLLQRPLGLRARDAEQCLDAGRVPVGAGLARARHGKAAPVIGTEPHRDEVRLRLPLAAPPDIVVEALPGRLVDEVLVDLARERELDRVAQRALPDAVASADDGKAGAEIHALALPEAPEAAQFEVVEPHGASTRMRATSEALAAPRKAATAASGTSLNRDRRRAR</sequence>
<evidence type="ECO:0000313" key="2">
    <source>
        <dbReference type="EMBL" id="VUD74630.1"/>
    </source>
</evidence>
<name>A0A509EKD1_9HYPH</name>
<proteinExistence type="predicted"/>
<feature type="compositionally biased region" description="Low complexity" evidence="1">
    <location>
        <begin position="297"/>
        <end position="308"/>
    </location>
</feature>
<feature type="region of interest" description="Disordered" evidence="1">
    <location>
        <begin position="1"/>
        <end position="47"/>
    </location>
</feature>
<dbReference type="EMBL" id="CABFPH010000140">
    <property type="protein sequence ID" value="VUD74630.1"/>
    <property type="molecule type" value="Genomic_DNA"/>
</dbReference>
<feature type="compositionally biased region" description="Basic residues" evidence="1">
    <location>
        <begin position="10"/>
        <end position="23"/>
    </location>
</feature>